<name>A0A5B8URR9_9SPHI</name>
<feature type="domain" description="Bacterial phospholipase C C-terminal" evidence="4">
    <location>
        <begin position="760"/>
        <end position="835"/>
    </location>
</feature>
<dbReference type="InterPro" id="IPR017767">
    <property type="entry name" value="PC-PLC"/>
</dbReference>
<comment type="similarity">
    <text evidence="1">Belongs to the bacterial phospholipase C family.</text>
</comment>
<feature type="domain" description="Bacterial phospholipase C C-terminal" evidence="4">
    <location>
        <begin position="637"/>
        <end position="741"/>
    </location>
</feature>
<dbReference type="Proteomes" id="UP000321479">
    <property type="component" value="Chromosome"/>
</dbReference>
<dbReference type="InterPro" id="IPR017850">
    <property type="entry name" value="Alkaline_phosphatase_core_sf"/>
</dbReference>
<keyword evidence="6" id="KW-1185">Reference proteome</keyword>
<evidence type="ECO:0000256" key="2">
    <source>
        <dbReference type="ARBA" id="ARBA00012018"/>
    </source>
</evidence>
<organism evidence="5 6">
    <name type="scientific">Mucilaginibacter ginsenosidivorans</name>
    <dbReference type="NCBI Taxonomy" id="398053"/>
    <lineage>
        <taxon>Bacteria</taxon>
        <taxon>Pseudomonadati</taxon>
        <taxon>Bacteroidota</taxon>
        <taxon>Sphingobacteriia</taxon>
        <taxon>Sphingobacteriales</taxon>
        <taxon>Sphingobacteriaceae</taxon>
        <taxon>Mucilaginibacter</taxon>
    </lineage>
</organism>
<accession>A0A5B8URR9</accession>
<dbReference type="Pfam" id="PF04185">
    <property type="entry name" value="Phosphoesterase"/>
    <property type="match status" value="2"/>
</dbReference>
<evidence type="ECO:0000313" key="5">
    <source>
        <dbReference type="EMBL" id="QEC61548.1"/>
    </source>
</evidence>
<dbReference type="KEGG" id="mgin:FRZ54_02755"/>
<dbReference type="EMBL" id="CP042436">
    <property type="protein sequence ID" value="QEC61548.1"/>
    <property type="molecule type" value="Genomic_DNA"/>
</dbReference>
<dbReference type="EC" id="3.1.4.3" evidence="2"/>
<dbReference type="InterPro" id="IPR008475">
    <property type="entry name" value="PLipase_C_C"/>
</dbReference>
<reference evidence="5 6" key="1">
    <citation type="journal article" date="2017" name="Curr. Microbiol.">
        <title>Mucilaginibacter ginsenosidivorans sp. nov., Isolated from Soil of Ginseng Field.</title>
        <authorList>
            <person name="Kim M.M."/>
            <person name="Siddiqi M.Z."/>
            <person name="Im W.T."/>
        </authorList>
    </citation>
    <scope>NUCLEOTIDE SEQUENCE [LARGE SCALE GENOMIC DNA]</scope>
    <source>
        <strain evidence="5 6">Gsoil 3017</strain>
    </source>
</reference>
<dbReference type="OrthoDB" id="980947at2"/>
<dbReference type="NCBIfam" id="TIGR01409">
    <property type="entry name" value="TAT_signal_seq"/>
    <property type="match status" value="1"/>
</dbReference>
<protein>
    <recommendedName>
        <fullName evidence="2">phospholipase C</fullName>
        <ecNumber evidence="2">3.1.4.3</ecNumber>
    </recommendedName>
</protein>
<evidence type="ECO:0000256" key="1">
    <source>
        <dbReference type="ARBA" id="ARBA00009717"/>
    </source>
</evidence>
<dbReference type="InterPro" id="IPR019546">
    <property type="entry name" value="TAT_signal_bac_arc"/>
</dbReference>
<dbReference type="PROSITE" id="PS51318">
    <property type="entry name" value="TAT"/>
    <property type="match status" value="1"/>
</dbReference>
<dbReference type="RefSeq" id="WP_147030125.1">
    <property type="nucleotide sequence ID" value="NZ_CP042436.1"/>
</dbReference>
<dbReference type="PANTHER" id="PTHR31956:SF1">
    <property type="entry name" value="NON-SPECIFIC PHOSPHOLIPASE C1"/>
    <property type="match status" value="1"/>
</dbReference>
<dbReference type="Pfam" id="PF05506">
    <property type="entry name" value="PLipase_C_C"/>
    <property type="match status" value="2"/>
</dbReference>
<dbReference type="AlphaFoldDB" id="A0A5B8URR9"/>
<dbReference type="NCBIfam" id="TIGR03396">
    <property type="entry name" value="PC_PLC"/>
    <property type="match status" value="1"/>
</dbReference>
<dbReference type="GO" id="GO:0016042">
    <property type="term" value="P:lipid catabolic process"/>
    <property type="evidence" value="ECO:0007669"/>
    <property type="project" value="InterPro"/>
</dbReference>
<proteinExistence type="inferred from homology"/>
<dbReference type="InterPro" id="IPR007312">
    <property type="entry name" value="Phosphoesterase"/>
</dbReference>
<dbReference type="PANTHER" id="PTHR31956">
    <property type="entry name" value="NON-SPECIFIC PHOSPHOLIPASE C4-RELATED"/>
    <property type="match status" value="1"/>
</dbReference>
<evidence type="ECO:0000256" key="3">
    <source>
        <dbReference type="ARBA" id="ARBA00022801"/>
    </source>
</evidence>
<evidence type="ECO:0000259" key="4">
    <source>
        <dbReference type="Pfam" id="PF05506"/>
    </source>
</evidence>
<keyword evidence="3" id="KW-0378">Hydrolase</keyword>
<evidence type="ECO:0000313" key="6">
    <source>
        <dbReference type="Proteomes" id="UP000321479"/>
    </source>
</evidence>
<gene>
    <name evidence="5" type="ORF">FRZ54_02755</name>
</gene>
<sequence>MSDSRRDFLKKAALLAGAAGVANLIPASIQKAMAINAPVGSTYMDAEHIVILMQENRSFDHTYGTLKGVRGFNDPRAINLPNGNLVWLQSNAEGETFAPFHLDIKNTKATWMSSLPHSWQNQVDARNDGKFDKWLEEKKNSIKEYSHMPLTLGHHNREDIPFYYALADAFTVCDQNFCSSLTGTNPNRLYFWTGTVREEQNEHSKANVWNEDMDYGTLKWTTFPERLEELGISWKCYQNEVAIDVGFDGEEDPWLSNFQDNPLEFFKQYNIHLHPKHIEAIGKRLNQLPALIDELQKKIDALPAGDAHIDHLKHQQKDMQNYLDAVKKEKEIRKPGDFDKLPNHEKSIHLKAFSTNINDPDYHTLATLKYDDEGTSREVQVPKGDVLHQFREDVKNGHLPTVSWLTAPEHFSDHPSSAWYGAWYVSEALDILTQNPDVWKKTIFILTYDENDGYFDHVPPFVAPHSHKEGTGKVSNGMDTRVEFVTLDQEQDRKDFPIHYDRESSIGLGFRVPMVIASPWSKGGFVNSEVFDHTSTLQFLEHFLSKKTGKKVVEPNISDWRRVVCGDLTSVFRPYNGEQIASPEFLKRDDVVEGIHKAQFKKLPSDYKLLTKDEISGINRAPHSAPYMAQQEKGIKPSCALAYELHADGKLSADKGSFEIKFTAGNKVFGEKAIGAPFNVYAPGRYQKRDGNGFENVRTWSYGLTAGDTIADNWPLHEFEDKNYHLRVYGPNGFYRGFRGNAQDPDINVDFNYQGGLADSKKLTGNIILTLANASKKQQTIEITDHSYKINNHTKTLPAPGKTTLVLDLAKSYGWYDFSVKIAGYENFEKRYAGRVETGKASYSDPFMGRII</sequence>
<dbReference type="Gene3D" id="3.40.720.10">
    <property type="entry name" value="Alkaline Phosphatase, subunit A"/>
    <property type="match status" value="2"/>
</dbReference>
<dbReference type="GO" id="GO:0034480">
    <property type="term" value="F:phosphatidylcholine phospholipase C activity"/>
    <property type="evidence" value="ECO:0007669"/>
    <property type="project" value="UniProtKB-EC"/>
</dbReference>
<dbReference type="InterPro" id="IPR006311">
    <property type="entry name" value="TAT_signal"/>
</dbReference>